<evidence type="ECO:0008006" key="4">
    <source>
        <dbReference type="Google" id="ProtNLM"/>
    </source>
</evidence>
<feature type="region of interest" description="Disordered" evidence="1">
    <location>
        <begin position="68"/>
        <end position="96"/>
    </location>
</feature>
<dbReference type="OrthoDB" id="7206663at2"/>
<reference evidence="2 3" key="1">
    <citation type="submission" date="2019-03" db="EMBL/GenBank/DDBJ databases">
        <title>Freshwater and sediment microbial communities from various areas in North America, analyzing microbe dynamics in response to fracking.</title>
        <authorList>
            <person name="Lamendella R."/>
        </authorList>
    </citation>
    <scope>NUCLEOTIDE SEQUENCE [LARGE SCALE GENOMIC DNA]</scope>
    <source>
        <strain evidence="2 3">175.2</strain>
    </source>
</reference>
<dbReference type="RefSeq" id="WP_132312453.1">
    <property type="nucleotide sequence ID" value="NZ_SMAR01000021.1"/>
</dbReference>
<comment type="caution">
    <text evidence="2">The sequence shown here is derived from an EMBL/GenBank/DDBJ whole genome shotgun (WGS) entry which is preliminary data.</text>
</comment>
<proteinExistence type="predicted"/>
<accession>A0A4R3NMB3</accession>
<dbReference type="Gene3D" id="1.10.260.40">
    <property type="entry name" value="lambda repressor-like DNA-binding domains"/>
    <property type="match status" value="1"/>
</dbReference>
<evidence type="ECO:0000313" key="2">
    <source>
        <dbReference type="EMBL" id="TCT36415.1"/>
    </source>
</evidence>
<feature type="compositionally biased region" description="Basic and acidic residues" evidence="1">
    <location>
        <begin position="77"/>
        <end position="89"/>
    </location>
</feature>
<dbReference type="SUPFAM" id="SSF47413">
    <property type="entry name" value="lambda repressor-like DNA-binding domains"/>
    <property type="match status" value="1"/>
</dbReference>
<dbReference type="Proteomes" id="UP000295097">
    <property type="component" value="Unassembled WGS sequence"/>
</dbReference>
<dbReference type="GO" id="GO:0003677">
    <property type="term" value="F:DNA binding"/>
    <property type="evidence" value="ECO:0007669"/>
    <property type="project" value="InterPro"/>
</dbReference>
<keyword evidence="3" id="KW-1185">Reference proteome</keyword>
<sequence length="96" mass="10003">MISPQQLRAARALLGLSDTEFAARAGISADALHAAETDGTSYDQAVSEQIKKTLEQMGVALIADGEGGGGCGVRMKSPREAEDGIRPEDLNATNDD</sequence>
<dbReference type="InterPro" id="IPR010982">
    <property type="entry name" value="Lambda_DNA-bd_dom_sf"/>
</dbReference>
<evidence type="ECO:0000313" key="3">
    <source>
        <dbReference type="Proteomes" id="UP000295097"/>
    </source>
</evidence>
<evidence type="ECO:0000256" key="1">
    <source>
        <dbReference type="SAM" id="MobiDB-lite"/>
    </source>
</evidence>
<dbReference type="EMBL" id="SMAR01000021">
    <property type="protein sequence ID" value="TCT36415.1"/>
    <property type="molecule type" value="Genomic_DNA"/>
</dbReference>
<name>A0A4R3NMB3_9HYPH</name>
<gene>
    <name evidence="2" type="ORF">EDC90_102116</name>
</gene>
<organism evidence="2 3">
    <name type="scientific">Martelella mediterranea</name>
    <dbReference type="NCBI Taxonomy" id="293089"/>
    <lineage>
        <taxon>Bacteria</taxon>
        <taxon>Pseudomonadati</taxon>
        <taxon>Pseudomonadota</taxon>
        <taxon>Alphaproteobacteria</taxon>
        <taxon>Hyphomicrobiales</taxon>
        <taxon>Aurantimonadaceae</taxon>
        <taxon>Martelella</taxon>
    </lineage>
</organism>
<protein>
    <recommendedName>
        <fullName evidence="4">Helix-turn-helix protein</fullName>
    </recommendedName>
</protein>
<dbReference type="AlphaFoldDB" id="A0A4R3NMB3"/>